<evidence type="ECO:0000313" key="2">
    <source>
        <dbReference type="EMBL" id="OYR18280.1"/>
    </source>
</evidence>
<dbReference type="OrthoDB" id="8350550at2"/>
<protein>
    <recommendedName>
        <fullName evidence="4">DUF4424 domain-containing protein</fullName>
    </recommendedName>
</protein>
<accession>A0A256FU50</accession>
<feature type="chain" id="PRO_5012220173" description="DUF4424 domain-containing protein" evidence="1">
    <location>
        <begin position="21"/>
        <end position="287"/>
    </location>
</feature>
<dbReference type="AlphaFoldDB" id="A0A256FU50"/>
<name>A0A256FU50_9HYPH</name>
<proteinExistence type="predicted"/>
<sequence>MIKRVLLAASIALTATSAYADAGLEAAKKIVAEMNNTGEVSGYKVEVKEVETDGYQEEALLFDGKEVLRGYRIALIGKHAIGTDTGLFGKVLHDGNSCESSPFLVYVDKHKKVTPYGPIETCLDTVFQIDENTVTFETQDIPGLGQEKWQWTTEKGIVPLGKTDFVSRDQSHWGAVRGKTIDNPWDAINNITINDAIKSILGENYKEYTEILSSVGSGKHKGHNYIGISCTAHMCNEEGALLILDGKNEKVFAAYKTRDQKIQVFPNAKSWPKNFRQELASWSKKFK</sequence>
<dbReference type="EMBL" id="NNRJ01000027">
    <property type="protein sequence ID" value="OYR18280.1"/>
    <property type="molecule type" value="Genomic_DNA"/>
</dbReference>
<dbReference type="RefSeq" id="WP_094507445.1">
    <property type="nucleotide sequence ID" value="NZ_JBHEEK010000015.1"/>
</dbReference>
<evidence type="ECO:0000256" key="1">
    <source>
        <dbReference type="SAM" id="SignalP"/>
    </source>
</evidence>
<keyword evidence="3" id="KW-1185">Reference proteome</keyword>
<comment type="caution">
    <text evidence="2">The sequence shown here is derived from an EMBL/GenBank/DDBJ whole genome shotgun (WGS) entry which is preliminary data.</text>
</comment>
<evidence type="ECO:0000313" key="3">
    <source>
        <dbReference type="Proteomes" id="UP000215590"/>
    </source>
</evidence>
<keyword evidence="1" id="KW-0732">Signal</keyword>
<evidence type="ECO:0008006" key="4">
    <source>
        <dbReference type="Google" id="ProtNLM"/>
    </source>
</evidence>
<reference evidence="2 3" key="1">
    <citation type="submission" date="2017-07" db="EMBL/GenBank/DDBJ databases">
        <title>Phylogenetic study on the rhizospheric bacterium Ochrobactrum sp. A44.</title>
        <authorList>
            <person name="Krzyzanowska D.M."/>
            <person name="Ossowicki A."/>
            <person name="Rajewska M."/>
            <person name="Maciag T."/>
            <person name="Kaczynski Z."/>
            <person name="Czerwicka M."/>
            <person name="Jafra S."/>
        </authorList>
    </citation>
    <scope>NUCLEOTIDE SEQUENCE [LARGE SCALE GENOMIC DNA]</scope>
    <source>
        <strain evidence="2 3">DSM 7216</strain>
    </source>
</reference>
<organism evidence="2 3">
    <name type="scientific">Brucella thiophenivorans</name>
    <dbReference type="NCBI Taxonomy" id="571255"/>
    <lineage>
        <taxon>Bacteria</taxon>
        <taxon>Pseudomonadati</taxon>
        <taxon>Pseudomonadota</taxon>
        <taxon>Alphaproteobacteria</taxon>
        <taxon>Hyphomicrobiales</taxon>
        <taxon>Brucellaceae</taxon>
        <taxon>Brucella/Ochrobactrum group</taxon>
        <taxon>Brucella</taxon>
    </lineage>
</organism>
<dbReference type="Proteomes" id="UP000215590">
    <property type="component" value="Unassembled WGS sequence"/>
</dbReference>
<gene>
    <name evidence="2" type="ORF">CEV31_4292</name>
</gene>
<feature type="signal peptide" evidence="1">
    <location>
        <begin position="1"/>
        <end position="20"/>
    </location>
</feature>